<proteinExistence type="predicted"/>
<dbReference type="Proteomes" id="UP000298416">
    <property type="component" value="Unassembled WGS sequence"/>
</dbReference>
<sequence length="199" mass="23825">MSLSRHLLRRASSESTVFRHYSTAPTTTTAPGSSLAHHQQHEFDPPSSYINSWKPPRNPKEANRQLALLRRDYDRKMKEIRKDYINEMELQRIEKLRKDTARKEALRIANEERRLAKDAKKKAEAIERQAAEEEFRQMLMKERAEKLEYWRMREKKIEEQKKEKKELLRRQSSKWIDEHNLVKTAVNAVFDNVPLPYPK</sequence>
<accession>A0A8X8YIB3</accession>
<comment type="caution">
    <text evidence="3">The sequence shown here is derived from an EMBL/GenBank/DDBJ whole genome shotgun (WGS) entry which is preliminary data.</text>
</comment>
<dbReference type="PANTHER" id="PTHR36402:SF1">
    <property type="entry name" value="EXPRESSED PROTEIN"/>
    <property type="match status" value="1"/>
</dbReference>
<keyword evidence="4" id="KW-1185">Reference proteome</keyword>
<reference evidence="3" key="2">
    <citation type="submission" date="2020-08" db="EMBL/GenBank/DDBJ databases">
        <title>Plant Genome Project.</title>
        <authorList>
            <person name="Zhang R.-G."/>
        </authorList>
    </citation>
    <scope>NUCLEOTIDE SEQUENCE</scope>
    <source>
        <strain evidence="3">Huo1</strain>
        <tissue evidence="3">Leaf</tissue>
    </source>
</reference>
<dbReference type="OrthoDB" id="1938107at2759"/>
<reference evidence="3" key="1">
    <citation type="submission" date="2018-01" db="EMBL/GenBank/DDBJ databases">
        <authorList>
            <person name="Mao J.F."/>
        </authorList>
    </citation>
    <scope>NUCLEOTIDE SEQUENCE</scope>
    <source>
        <strain evidence="3">Huo1</strain>
        <tissue evidence="3">Leaf</tissue>
    </source>
</reference>
<feature type="region of interest" description="Disordered" evidence="2">
    <location>
        <begin position="14"/>
        <end position="64"/>
    </location>
</feature>
<gene>
    <name evidence="3" type="ORF">SASPL_109289</name>
</gene>
<evidence type="ECO:0000313" key="3">
    <source>
        <dbReference type="EMBL" id="KAG6431212.1"/>
    </source>
</evidence>
<evidence type="ECO:0000313" key="4">
    <source>
        <dbReference type="Proteomes" id="UP000298416"/>
    </source>
</evidence>
<evidence type="ECO:0000256" key="2">
    <source>
        <dbReference type="SAM" id="MobiDB-lite"/>
    </source>
</evidence>
<feature type="coiled-coil region" evidence="1">
    <location>
        <begin position="102"/>
        <end position="174"/>
    </location>
</feature>
<evidence type="ECO:0000256" key="1">
    <source>
        <dbReference type="SAM" id="Coils"/>
    </source>
</evidence>
<dbReference type="PANTHER" id="PTHR36402">
    <property type="entry name" value="EXPRESSED PROTEIN"/>
    <property type="match status" value="1"/>
</dbReference>
<organism evidence="3">
    <name type="scientific">Salvia splendens</name>
    <name type="common">Scarlet sage</name>
    <dbReference type="NCBI Taxonomy" id="180675"/>
    <lineage>
        <taxon>Eukaryota</taxon>
        <taxon>Viridiplantae</taxon>
        <taxon>Streptophyta</taxon>
        <taxon>Embryophyta</taxon>
        <taxon>Tracheophyta</taxon>
        <taxon>Spermatophyta</taxon>
        <taxon>Magnoliopsida</taxon>
        <taxon>eudicotyledons</taxon>
        <taxon>Gunneridae</taxon>
        <taxon>Pentapetalae</taxon>
        <taxon>asterids</taxon>
        <taxon>lamiids</taxon>
        <taxon>Lamiales</taxon>
        <taxon>Lamiaceae</taxon>
        <taxon>Nepetoideae</taxon>
        <taxon>Mentheae</taxon>
        <taxon>Salviinae</taxon>
        <taxon>Salvia</taxon>
        <taxon>Salvia subgen. Calosphace</taxon>
        <taxon>core Calosphace</taxon>
    </lineage>
</organism>
<dbReference type="AlphaFoldDB" id="A0A8X8YIB3"/>
<name>A0A8X8YIB3_SALSN</name>
<dbReference type="EMBL" id="PNBA02000003">
    <property type="protein sequence ID" value="KAG6431212.1"/>
    <property type="molecule type" value="Genomic_DNA"/>
</dbReference>
<keyword evidence="1" id="KW-0175">Coiled coil</keyword>
<protein>
    <submittedName>
        <fullName evidence="3">Uncharacterized protein</fullName>
    </submittedName>
</protein>